<sequence>MQVFRVSDSISSVRRVNLEVIRQYHQASTGIEGRPRLDHTINWTFGYSQSQHFEYGMYRDLVFLLSVILISQVCWLMKALMWLWLLMANEYMMDDKYVWCMKYELMCMTIMVM</sequence>
<proteinExistence type="predicted"/>
<dbReference type="EMBL" id="KN415144">
    <property type="protein sequence ID" value="KHG20203.1"/>
    <property type="molecule type" value="Genomic_DNA"/>
</dbReference>
<organism evidence="2 3">
    <name type="scientific">Gossypium arboreum</name>
    <name type="common">Tree cotton</name>
    <name type="synonym">Gossypium nanking</name>
    <dbReference type="NCBI Taxonomy" id="29729"/>
    <lineage>
        <taxon>Eukaryota</taxon>
        <taxon>Viridiplantae</taxon>
        <taxon>Streptophyta</taxon>
        <taxon>Embryophyta</taxon>
        <taxon>Tracheophyta</taxon>
        <taxon>Spermatophyta</taxon>
        <taxon>Magnoliopsida</taxon>
        <taxon>eudicotyledons</taxon>
        <taxon>Gunneridae</taxon>
        <taxon>Pentapetalae</taxon>
        <taxon>rosids</taxon>
        <taxon>malvids</taxon>
        <taxon>Malvales</taxon>
        <taxon>Malvaceae</taxon>
        <taxon>Malvoideae</taxon>
        <taxon>Gossypium</taxon>
    </lineage>
</organism>
<evidence type="ECO:0000313" key="2">
    <source>
        <dbReference type="EMBL" id="KHG20203.1"/>
    </source>
</evidence>
<keyword evidence="1" id="KW-0472">Membrane</keyword>
<keyword evidence="3" id="KW-1185">Reference proteome</keyword>
<dbReference type="AlphaFoldDB" id="A0A0B0P0D6"/>
<evidence type="ECO:0000313" key="3">
    <source>
        <dbReference type="Proteomes" id="UP000032142"/>
    </source>
</evidence>
<dbReference type="Proteomes" id="UP000032142">
    <property type="component" value="Unassembled WGS sequence"/>
</dbReference>
<accession>A0A0B0P0D6</accession>
<gene>
    <name evidence="2" type="ORF">F383_24448</name>
</gene>
<feature type="transmembrane region" description="Helical" evidence="1">
    <location>
        <begin position="61"/>
        <end position="85"/>
    </location>
</feature>
<protein>
    <submittedName>
        <fullName evidence="2">Replicase polyprotein 1a</fullName>
    </submittedName>
</protein>
<keyword evidence="1" id="KW-0812">Transmembrane</keyword>
<reference evidence="3" key="1">
    <citation type="submission" date="2014-09" db="EMBL/GenBank/DDBJ databases">
        <authorList>
            <person name="Mudge J."/>
            <person name="Ramaraj T."/>
            <person name="Lindquist I.E."/>
            <person name="Bharti A.K."/>
            <person name="Sundararajan A."/>
            <person name="Cameron C.T."/>
            <person name="Woodward J.E."/>
            <person name="May G.D."/>
            <person name="Brubaker C."/>
            <person name="Broadhvest J."/>
            <person name="Wilkins T.A."/>
        </authorList>
    </citation>
    <scope>NUCLEOTIDE SEQUENCE</scope>
    <source>
        <strain evidence="3">cv. AKA8401</strain>
    </source>
</reference>
<evidence type="ECO:0000256" key="1">
    <source>
        <dbReference type="SAM" id="Phobius"/>
    </source>
</evidence>
<keyword evidence="1" id="KW-1133">Transmembrane helix</keyword>
<name>A0A0B0P0D6_GOSAR</name>